<organism evidence="1 2">
    <name type="scientific">Persea americana</name>
    <name type="common">Avocado</name>
    <dbReference type="NCBI Taxonomy" id="3435"/>
    <lineage>
        <taxon>Eukaryota</taxon>
        <taxon>Viridiplantae</taxon>
        <taxon>Streptophyta</taxon>
        <taxon>Embryophyta</taxon>
        <taxon>Tracheophyta</taxon>
        <taxon>Spermatophyta</taxon>
        <taxon>Magnoliopsida</taxon>
        <taxon>Magnoliidae</taxon>
        <taxon>Laurales</taxon>
        <taxon>Lauraceae</taxon>
        <taxon>Persea</taxon>
    </lineage>
</organism>
<dbReference type="Proteomes" id="UP001234297">
    <property type="component" value="Chromosome 10"/>
</dbReference>
<evidence type="ECO:0000313" key="1">
    <source>
        <dbReference type="EMBL" id="KAJ8621840.1"/>
    </source>
</evidence>
<sequence>METVDPSINKKEVEAKEFPTAINSEETALEPLVQHSEVQDRLPLGSTSHFEAEGDPSNAIISELPTVPEPSTAMHGMETAIDDITQSFVPRLLTTWRNNPKK</sequence>
<dbReference type="EMBL" id="CM056818">
    <property type="protein sequence ID" value="KAJ8621840.1"/>
    <property type="molecule type" value="Genomic_DNA"/>
</dbReference>
<protein>
    <submittedName>
        <fullName evidence="1">Uncharacterized protein</fullName>
    </submittedName>
</protein>
<reference evidence="1 2" key="1">
    <citation type="journal article" date="2022" name="Hortic Res">
        <title>A haplotype resolved chromosomal level avocado genome allows analysis of novel avocado genes.</title>
        <authorList>
            <person name="Nath O."/>
            <person name="Fletcher S.J."/>
            <person name="Hayward A."/>
            <person name="Shaw L.M."/>
            <person name="Masouleh A.K."/>
            <person name="Furtado A."/>
            <person name="Henry R.J."/>
            <person name="Mitter N."/>
        </authorList>
    </citation>
    <scope>NUCLEOTIDE SEQUENCE [LARGE SCALE GENOMIC DNA]</scope>
    <source>
        <strain evidence="2">cv. Hass</strain>
    </source>
</reference>
<keyword evidence="2" id="KW-1185">Reference proteome</keyword>
<evidence type="ECO:0000313" key="2">
    <source>
        <dbReference type="Proteomes" id="UP001234297"/>
    </source>
</evidence>
<gene>
    <name evidence="1" type="ORF">MRB53_030369</name>
</gene>
<name>A0ACC2KL35_PERAE</name>
<comment type="caution">
    <text evidence="1">The sequence shown here is derived from an EMBL/GenBank/DDBJ whole genome shotgun (WGS) entry which is preliminary data.</text>
</comment>
<accession>A0ACC2KL35</accession>
<proteinExistence type="predicted"/>